<sequence length="407" mass="42953">MRAGETKVAVTGLGVVAPNGLGTDSYWDATRKGTSGIGAVSRFDAEGYPARLAGEIHDFEAERHLPGRLLPQTDRMTQLALVAADWAFQDAAVTPGELSEYQMGVITASSSGGFEFGQRELKALWSKGGRYVSAYQSFAWFYAVNSGQISIRNGMRGPSGVVVSDQAGGLDAIAQARRQIRKGTRLVLSGAVDASICPWGWVAQMTSNRLSTSRDPRRAYLPFDDSAHGHVPGEGGALLVLEDLEEARARGARQIYGEIRGYGATMDPRPGSGRPPGLRKSIELALADARMAPGDIDVVFADAAAVPELDRTESEALSAVFGERGVPVTVPKTMTGRLYSGAAPLDLAAAFLSLRDGVIPPSIAVEPSARHGLDLVVGEERPARLRSALVLARGHGGFNSALVVSAA</sequence>
<dbReference type="PANTHER" id="PTHR11712:SF322">
    <property type="entry name" value="POLYKETIDE BETA-KETOACYL SYNTHASE 2-RELATED"/>
    <property type="match status" value="1"/>
</dbReference>
<dbReference type="InterPro" id="IPR016039">
    <property type="entry name" value="Thiolase-like"/>
</dbReference>
<dbReference type="EMBL" id="BAAANQ010000012">
    <property type="protein sequence ID" value="GAA2062591.1"/>
    <property type="molecule type" value="Genomic_DNA"/>
</dbReference>
<evidence type="ECO:0000256" key="2">
    <source>
        <dbReference type="ARBA" id="ARBA00022679"/>
    </source>
</evidence>
<accession>A0ABN2VIA7</accession>
<keyword evidence="7" id="KW-1185">Reference proteome</keyword>
<dbReference type="Pfam" id="PF02801">
    <property type="entry name" value="Ketoacyl-synt_C"/>
    <property type="match status" value="1"/>
</dbReference>
<dbReference type="PANTHER" id="PTHR11712">
    <property type="entry name" value="POLYKETIDE SYNTHASE-RELATED"/>
    <property type="match status" value="1"/>
</dbReference>
<organism evidence="6 7">
    <name type="scientific">Streptomyces cheonanensis</name>
    <dbReference type="NCBI Taxonomy" id="312720"/>
    <lineage>
        <taxon>Bacteria</taxon>
        <taxon>Bacillati</taxon>
        <taxon>Actinomycetota</taxon>
        <taxon>Actinomycetes</taxon>
        <taxon>Kitasatosporales</taxon>
        <taxon>Streptomycetaceae</taxon>
        <taxon>Streptomyces</taxon>
    </lineage>
</organism>
<comment type="similarity">
    <text evidence="1 4">Belongs to the thiolase-like superfamily. Beta-ketoacyl-ACP synthases family.</text>
</comment>
<reference evidence="6 7" key="1">
    <citation type="journal article" date="2019" name="Int. J. Syst. Evol. Microbiol.">
        <title>The Global Catalogue of Microorganisms (GCM) 10K type strain sequencing project: providing services to taxonomists for standard genome sequencing and annotation.</title>
        <authorList>
            <consortium name="The Broad Institute Genomics Platform"/>
            <consortium name="The Broad Institute Genome Sequencing Center for Infectious Disease"/>
            <person name="Wu L."/>
            <person name="Ma J."/>
        </authorList>
    </citation>
    <scope>NUCLEOTIDE SEQUENCE [LARGE SCALE GENOMIC DNA]</scope>
    <source>
        <strain evidence="6 7">JCM 14549</strain>
    </source>
</reference>
<gene>
    <name evidence="6" type="ORF">GCM10009757_46770</name>
</gene>
<evidence type="ECO:0000259" key="5">
    <source>
        <dbReference type="PROSITE" id="PS52004"/>
    </source>
</evidence>
<dbReference type="InterPro" id="IPR000794">
    <property type="entry name" value="Beta-ketoacyl_synthase"/>
</dbReference>
<evidence type="ECO:0000256" key="3">
    <source>
        <dbReference type="ARBA" id="ARBA00023315"/>
    </source>
</evidence>
<dbReference type="Pfam" id="PF00109">
    <property type="entry name" value="ketoacyl-synt"/>
    <property type="match status" value="1"/>
</dbReference>
<dbReference type="SUPFAM" id="SSF53901">
    <property type="entry name" value="Thiolase-like"/>
    <property type="match status" value="2"/>
</dbReference>
<dbReference type="Proteomes" id="UP001403094">
    <property type="component" value="Unassembled WGS sequence"/>
</dbReference>
<keyword evidence="2 4" id="KW-0808">Transferase</keyword>
<evidence type="ECO:0000256" key="4">
    <source>
        <dbReference type="RuleBase" id="RU003694"/>
    </source>
</evidence>
<dbReference type="CDD" id="cd00832">
    <property type="entry name" value="CLF"/>
    <property type="match status" value="1"/>
</dbReference>
<evidence type="ECO:0000313" key="7">
    <source>
        <dbReference type="Proteomes" id="UP001403094"/>
    </source>
</evidence>
<protein>
    <submittedName>
        <fullName evidence="6">Ketosynthase chain-length factor</fullName>
    </submittedName>
</protein>
<feature type="domain" description="Ketosynthase family 3 (KS3)" evidence="5">
    <location>
        <begin position="5"/>
        <end position="406"/>
    </location>
</feature>
<evidence type="ECO:0000313" key="6">
    <source>
        <dbReference type="EMBL" id="GAA2062591.1"/>
    </source>
</evidence>
<comment type="caution">
    <text evidence="6">The sequence shown here is derived from an EMBL/GenBank/DDBJ whole genome shotgun (WGS) entry which is preliminary data.</text>
</comment>
<dbReference type="PROSITE" id="PS52004">
    <property type="entry name" value="KS3_2"/>
    <property type="match status" value="1"/>
</dbReference>
<dbReference type="InterPro" id="IPR014031">
    <property type="entry name" value="Ketoacyl_synth_C"/>
</dbReference>
<dbReference type="InterPro" id="IPR014030">
    <property type="entry name" value="Ketoacyl_synth_N"/>
</dbReference>
<dbReference type="Gene3D" id="3.40.47.10">
    <property type="match status" value="2"/>
</dbReference>
<name>A0ABN2VIA7_9ACTN</name>
<evidence type="ECO:0000256" key="1">
    <source>
        <dbReference type="ARBA" id="ARBA00008467"/>
    </source>
</evidence>
<keyword evidence="3" id="KW-0012">Acyltransferase</keyword>
<proteinExistence type="inferred from homology"/>
<dbReference type="InterPro" id="IPR020841">
    <property type="entry name" value="PKS_Beta-ketoAc_synthase_dom"/>
</dbReference>
<dbReference type="SMART" id="SM00825">
    <property type="entry name" value="PKS_KS"/>
    <property type="match status" value="1"/>
</dbReference>
<dbReference type="RefSeq" id="WP_037755474.1">
    <property type="nucleotide sequence ID" value="NZ_BAAANQ010000012.1"/>
</dbReference>